<proteinExistence type="predicted"/>
<protein>
    <submittedName>
        <fullName evidence="1">Uncharacterized protein</fullName>
    </submittedName>
</protein>
<comment type="caution">
    <text evidence="1">The sequence shown here is derived from an EMBL/GenBank/DDBJ whole genome shotgun (WGS) entry which is preliminary data.</text>
</comment>
<dbReference type="EMBL" id="JAYMGO010000010">
    <property type="protein sequence ID" value="KAL1266149.1"/>
    <property type="molecule type" value="Genomic_DNA"/>
</dbReference>
<gene>
    <name evidence="1" type="ORF">QQF64_001824</name>
</gene>
<evidence type="ECO:0000313" key="1">
    <source>
        <dbReference type="EMBL" id="KAL1266149.1"/>
    </source>
</evidence>
<evidence type="ECO:0000313" key="2">
    <source>
        <dbReference type="Proteomes" id="UP001558613"/>
    </source>
</evidence>
<sequence>MIRFVLNESCYEAAIVERMSHSIDCLPLPPFFSRPGRRAPANGCRDVRWMEARQTAARLVTACRYDPDTVSSGPMPRWREKRNGRATLHSCTLIFIAT</sequence>
<name>A0ABR3MNF4_9TELE</name>
<reference evidence="1 2" key="1">
    <citation type="submission" date="2023-09" db="EMBL/GenBank/DDBJ databases">
        <authorList>
            <person name="Wang M."/>
        </authorList>
    </citation>
    <scope>NUCLEOTIDE SEQUENCE [LARGE SCALE GENOMIC DNA]</scope>
    <source>
        <strain evidence="1">GT-2023</strain>
        <tissue evidence="1">Liver</tissue>
    </source>
</reference>
<accession>A0ABR3MNF4</accession>
<dbReference type="Proteomes" id="UP001558613">
    <property type="component" value="Unassembled WGS sequence"/>
</dbReference>
<keyword evidence="2" id="KW-1185">Reference proteome</keyword>
<organism evidence="1 2">
    <name type="scientific">Cirrhinus molitorella</name>
    <name type="common">mud carp</name>
    <dbReference type="NCBI Taxonomy" id="172907"/>
    <lineage>
        <taxon>Eukaryota</taxon>
        <taxon>Metazoa</taxon>
        <taxon>Chordata</taxon>
        <taxon>Craniata</taxon>
        <taxon>Vertebrata</taxon>
        <taxon>Euteleostomi</taxon>
        <taxon>Actinopterygii</taxon>
        <taxon>Neopterygii</taxon>
        <taxon>Teleostei</taxon>
        <taxon>Ostariophysi</taxon>
        <taxon>Cypriniformes</taxon>
        <taxon>Cyprinidae</taxon>
        <taxon>Labeoninae</taxon>
        <taxon>Labeonini</taxon>
        <taxon>Cirrhinus</taxon>
    </lineage>
</organism>